<evidence type="ECO:0000313" key="1">
    <source>
        <dbReference type="EMBL" id="MCG2430512.1"/>
    </source>
</evidence>
<proteinExistence type="predicted"/>
<gene>
    <name evidence="1" type="ORF">K8344_05225</name>
</gene>
<sequence length="145" mass="16721">MKNTILLIFSLIILSSCTKKEGDCSVIDIIEPVINISILDSLGNSLIGENNIYKPSEITLTRGSQTVFLSFEENNNITYIRLLYTDMESEKNYELKLNGLETDILNIKYRLERGECFDYLVIEGFYVNGEEMVFDNDSYSYIIRK</sequence>
<name>A0A9X1U5T2_9FLAO</name>
<protein>
    <recommendedName>
        <fullName evidence="3">Lipoprotein</fullName>
    </recommendedName>
</protein>
<comment type="caution">
    <text evidence="1">The sequence shown here is derived from an EMBL/GenBank/DDBJ whole genome shotgun (WGS) entry which is preliminary data.</text>
</comment>
<evidence type="ECO:0008006" key="3">
    <source>
        <dbReference type="Google" id="ProtNLM"/>
    </source>
</evidence>
<dbReference type="RefSeq" id="WP_237607429.1">
    <property type="nucleotide sequence ID" value="NZ_JAIRBB010000002.1"/>
</dbReference>
<organism evidence="1 2">
    <name type="scientific">Aequorivita xiaoshiensis</name>
    <dbReference type="NCBI Taxonomy" id="2874476"/>
    <lineage>
        <taxon>Bacteria</taxon>
        <taxon>Pseudomonadati</taxon>
        <taxon>Bacteroidota</taxon>
        <taxon>Flavobacteriia</taxon>
        <taxon>Flavobacteriales</taxon>
        <taxon>Flavobacteriaceae</taxon>
        <taxon>Aequorivita</taxon>
    </lineage>
</organism>
<dbReference type="EMBL" id="JAIRBB010000002">
    <property type="protein sequence ID" value="MCG2430512.1"/>
    <property type="molecule type" value="Genomic_DNA"/>
</dbReference>
<accession>A0A9X1U5T2</accession>
<evidence type="ECO:0000313" key="2">
    <source>
        <dbReference type="Proteomes" id="UP001139462"/>
    </source>
</evidence>
<reference evidence="1" key="1">
    <citation type="submission" date="2021-09" db="EMBL/GenBank/DDBJ databases">
        <title>Genome of Aequorivita sp. strain F64183.</title>
        <authorList>
            <person name="Wang Y."/>
        </authorList>
    </citation>
    <scope>NUCLEOTIDE SEQUENCE</scope>
    <source>
        <strain evidence="1">F64183</strain>
    </source>
</reference>
<dbReference type="Proteomes" id="UP001139462">
    <property type="component" value="Unassembled WGS sequence"/>
</dbReference>
<dbReference type="PROSITE" id="PS51257">
    <property type="entry name" value="PROKAR_LIPOPROTEIN"/>
    <property type="match status" value="1"/>
</dbReference>
<keyword evidence="2" id="KW-1185">Reference proteome</keyword>
<dbReference type="AlphaFoldDB" id="A0A9X1U5T2"/>